<dbReference type="AlphaFoldDB" id="A0A420XNL8"/>
<evidence type="ECO:0000256" key="1">
    <source>
        <dbReference type="ARBA" id="ARBA00011073"/>
    </source>
</evidence>
<dbReference type="InterPro" id="IPR000209">
    <property type="entry name" value="Peptidase_S8/S53_dom"/>
</dbReference>
<dbReference type="Gene3D" id="3.40.50.200">
    <property type="entry name" value="Peptidase S8/S53 domain"/>
    <property type="match status" value="1"/>
</dbReference>
<dbReference type="GO" id="GO:0004252">
    <property type="term" value="F:serine-type endopeptidase activity"/>
    <property type="evidence" value="ECO:0007669"/>
    <property type="project" value="UniProtKB-UniRule"/>
</dbReference>
<comment type="similarity">
    <text evidence="1 9 10">Belongs to the peptidase S8 family.</text>
</comment>
<dbReference type="PROSITE" id="PS51892">
    <property type="entry name" value="SUBTILASE"/>
    <property type="match status" value="1"/>
</dbReference>
<evidence type="ECO:0000313" key="14">
    <source>
        <dbReference type="EMBL" id="RKS73778.1"/>
    </source>
</evidence>
<dbReference type="SUPFAM" id="SSF52025">
    <property type="entry name" value="PA domain"/>
    <property type="match status" value="1"/>
</dbReference>
<dbReference type="InterPro" id="IPR034213">
    <property type="entry name" value="S8_Vpr-like"/>
</dbReference>
<evidence type="ECO:0000256" key="4">
    <source>
        <dbReference type="ARBA" id="ARBA00022670"/>
    </source>
</evidence>
<dbReference type="InterPro" id="IPR023827">
    <property type="entry name" value="Peptidase_S8_Asp-AS"/>
</dbReference>
<dbReference type="InterPro" id="IPR015500">
    <property type="entry name" value="Peptidase_S8_subtilisin-rel"/>
</dbReference>
<evidence type="ECO:0000256" key="9">
    <source>
        <dbReference type="PROSITE-ProRule" id="PRU01240"/>
    </source>
</evidence>
<evidence type="ECO:0000259" key="13">
    <source>
        <dbReference type="Pfam" id="PF02225"/>
    </source>
</evidence>
<evidence type="ECO:0000256" key="5">
    <source>
        <dbReference type="ARBA" id="ARBA00022729"/>
    </source>
</evidence>
<dbReference type="InterPro" id="IPR003137">
    <property type="entry name" value="PA_domain"/>
</dbReference>
<reference evidence="14 15" key="1">
    <citation type="submission" date="2018-10" db="EMBL/GenBank/DDBJ databases">
        <title>Genomic Encyclopedia of Archaeal and Bacterial Type Strains, Phase II (KMG-II): from individual species to whole genera.</title>
        <authorList>
            <person name="Goeker M."/>
        </authorList>
    </citation>
    <scope>NUCLEOTIDE SEQUENCE [LARGE SCALE GENOMIC DNA]</scope>
    <source>
        <strain evidence="14 15">RP-AC37</strain>
    </source>
</reference>
<keyword evidence="5 11" id="KW-0732">Signal</keyword>
<dbReference type="PRINTS" id="PR00723">
    <property type="entry name" value="SUBTILISIN"/>
</dbReference>
<dbReference type="Pfam" id="PF02225">
    <property type="entry name" value="PA"/>
    <property type="match status" value="1"/>
</dbReference>
<evidence type="ECO:0000256" key="10">
    <source>
        <dbReference type="RuleBase" id="RU003355"/>
    </source>
</evidence>
<dbReference type="InterPro" id="IPR050131">
    <property type="entry name" value="Peptidase_S8_subtilisin-like"/>
</dbReference>
<dbReference type="Gene3D" id="3.50.30.30">
    <property type="match status" value="1"/>
</dbReference>
<evidence type="ECO:0000259" key="12">
    <source>
        <dbReference type="Pfam" id="PF00082"/>
    </source>
</evidence>
<dbReference type="InterPro" id="IPR046450">
    <property type="entry name" value="PA_dom_sf"/>
</dbReference>
<dbReference type="SUPFAM" id="SSF52743">
    <property type="entry name" value="Subtilisin-like"/>
    <property type="match status" value="1"/>
</dbReference>
<evidence type="ECO:0000256" key="2">
    <source>
        <dbReference type="ARBA" id="ARBA00022512"/>
    </source>
</evidence>
<dbReference type="PANTHER" id="PTHR43806">
    <property type="entry name" value="PEPTIDASE S8"/>
    <property type="match status" value="1"/>
</dbReference>
<dbReference type="OrthoDB" id="614750at2"/>
<name>A0A420XNL8_9ACTN</name>
<evidence type="ECO:0000256" key="7">
    <source>
        <dbReference type="ARBA" id="ARBA00022825"/>
    </source>
</evidence>
<dbReference type="Pfam" id="PF00082">
    <property type="entry name" value="Peptidase_S8"/>
    <property type="match status" value="1"/>
</dbReference>
<feature type="domain" description="Peptidase S8/S53" evidence="12">
    <location>
        <begin position="190"/>
        <end position="631"/>
    </location>
</feature>
<accession>A0A420XNL8</accession>
<dbReference type="PROSITE" id="PS00138">
    <property type="entry name" value="SUBTILASE_SER"/>
    <property type="match status" value="1"/>
</dbReference>
<comment type="caution">
    <text evidence="14">The sequence shown here is derived from an EMBL/GenBank/DDBJ whole genome shotgun (WGS) entry which is preliminary data.</text>
</comment>
<dbReference type="Proteomes" id="UP000281955">
    <property type="component" value="Unassembled WGS sequence"/>
</dbReference>
<dbReference type="InParanoid" id="A0A420XNL8"/>
<dbReference type="InterPro" id="IPR023828">
    <property type="entry name" value="Peptidase_S8_Ser-AS"/>
</dbReference>
<feature type="active site" description="Charge relay system" evidence="8 9">
    <location>
        <position position="199"/>
    </location>
</feature>
<feature type="chain" id="PRO_5038664653" evidence="11">
    <location>
        <begin position="24"/>
        <end position="1022"/>
    </location>
</feature>
<evidence type="ECO:0000256" key="6">
    <source>
        <dbReference type="ARBA" id="ARBA00022801"/>
    </source>
</evidence>
<keyword evidence="3" id="KW-0964">Secreted</keyword>
<dbReference type="GO" id="GO:0006508">
    <property type="term" value="P:proteolysis"/>
    <property type="evidence" value="ECO:0007669"/>
    <property type="project" value="UniProtKB-KW"/>
</dbReference>
<evidence type="ECO:0000256" key="11">
    <source>
        <dbReference type="SAM" id="SignalP"/>
    </source>
</evidence>
<keyword evidence="15" id="KW-1185">Reference proteome</keyword>
<dbReference type="CDD" id="cd07474">
    <property type="entry name" value="Peptidases_S8_subtilisin_Vpr-like"/>
    <property type="match status" value="1"/>
</dbReference>
<sequence length="1022" mass="102255">MQIRRRLPLAAAALLVISTPVAAAAAEPGHLPPTKTVKVGGKTLHQLPKGTKVDKAEVDKILARAKGTSRVQVLLQLSKDPVAVAAAAAQAAGTPLTAAQERSVAAGVTAQQATTIKSLKALGGRVSTSVHTAYNGVSVSLTRSALAKAAKLPGVVGVQAVTTAKPMADSAPSPLLGVPSQVWDALGYDGSGVKIGIIDTGIDYTHADFGGPGTVAAYQSNDPTVIEPGTFPTAKVAGGYDFVGNDYDADTNPVPKPDPDPLDCDGHGSHVGGIAAGEGVTADGTYTGPYSQAGYDATDFVVSPGVAPKATLYGLKVFGCEGTVGDDIVISAIDWAVAHHLDIINLSLGSPYGVGNDAENEAIENAAAAGTVSVISAGNDGDSPYIVGAPSTSKAAISVAAVDNVPVLPNARLAVGGTTLDLQVSNQADVSSVNAPIVVLQDDPATAADESLGCDPASYTPYAGDIVVTVRGDCDRVARAQYGQQAGAAAVIMVNSSPGYPPIEGPIPGVTIPFLGATPEQGVQLQGLDGQTASLTQGAGLPNPNYLAPASFTSSGPGLVGDAAKPDLTAPGVSVVSAGVGTGKGPLTESGTSMSAPFVAGAAALVKQARPSLSVAQLKAALVNTADPSGVKGYSPVLAGAGLVDPDEAITTPVLAYDGKATSVSLGYKEGAKTLTGSDNVRILNTSGSAATYALTDEAELRASGATTVSISPSTVTVPAHGWVRVKVTVTTTPAGSPSANQLEAVAGNIVATPVSSGAPTLRVPYLMIPKVTSAVRADHSVSLKKGASSVAIGVKNSSPVAGSADVYSWASADDDSTDQPLLFDAPDVREVGVQSFPSSDLGVFAVSLHDRLANAAAADTEVLLDTDGDGSGDYVVVGVDNGLLTTGTPDGVFGSFTLDLASGALVGGYVLGGEINTSVVELPFSLSTVGLTAAHGRVDFFTTAFSLFGAGFDIVDEIGSFDAFHPALQTGQFATVPGGAKGAIPAAVDRARLASVPAKGWLVVSLEDKSGSEQADTVRLR</sequence>
<keyword evidence="7 9" id="KW-0720">Serine protease</keyword>
<feature type="active site" description="Charge relay system" evidence="8 9">
    <location>
        <position position="267"/>
    </location>
</feature>
<keyword evidence="4 9" id="KW-0645">Protease</keyword>
<proteinExistence type="inferred from homology"/>
<dbReference type="PROSITE" id="PS00137">
    <property type="entry name" value="SUBTILASE_HIS"/>
    <property type="match status" value="1"/>
</dbReference>
<dbReference type="InterPro" id="IPR036852">
    <property type="entry name" value="Peptidase_S8/S53_dom_sf"/>
</dbReference>
<evidence type="ECO:0000313" key="15">
    <source>
        <dbReference type="Proteomes" id="UP000281955"/>
    </source>
</evidence>
<keyword evidence="6 9" id="KW-0378">Hydrolase</keyword>
<dbReference type="PROSITE" id="PS00136">
    <property type="entry name" value="SUBTILASE_ASP"/>
    <property type="match status" value="1"/>
</dbReference>
<feature type="signal peptide" evidence="11">
    <location>
        <begin position="1"/>
        <end position="23"/>
    </location>
</feature>
<dbReference type="PANTHER" id="PTHR43806:SF11">
    <property type="entry name" value="CEREVISIN-RELATED"/>
    <property type="match status" value="1"/>
</dbReference>
<dbReference type="RefSeq" id="WP_121193594.1">
    <property type="nucleotide sequence ID" value="NZ_RBWV01000012.1"/>
</dbReference>
<dbReference type="EMBL" id="RBWV01000012">
    <property type="protein sequence ID" value="RKS73778.1"/>
    <property type="molecule type" value="Genomic_DNA"/>
</dbReference>
<feature type="domain" description="PA" evidence="13">
    <location>
        <begin position="441"/>
        <end position="524"/>
    </location>
</feature>
<protein>
    <submittedName>
        <fullName evidence="14">PA domain-containing protein</fullName>
    </submittedName>
</protein>
<feature type="active site" description="Charge relay system" evidence="8 9">
    <location>
        <position position="593"/>
    </location>
</feature>
<keyword evidence="2" id="KW-0134">Cell wall</keyword>
<evidence type="ECO:0000256" key="8">
    <source>
        <dbReference type="PIRSR" id="PIRSR615500-1"/>
    </source>
</evidence>
<gene>
    <name evidence="14" type="ORF">CLV35_2269</name>
</gene>
<organism evidence="14 15">
    <name type="scientific">Motilibacter peucedani</name>
    <dbReference type="NCBI Taxonomy" id="598650"/>
    <lineage>
        <taxon>Bacteria</taxon>
        <taxon>Bacillati</taxon>
        <taxon>Actinomycetota</taxon>
        <taxon>Actinomycetes</taxon>
        <taxon>Motilibacterales</taxon>
        <taxon>Motilibacteraceae</taxon>
        <taxon>Motilibacter</taxon>
    </lineage>
</organism>
<evidence type="ECO:0000256" key="3">
    <source>
        <dbReference type="ARBA" id="ARBA00022525"/>
    </source>
</evidence>
<dbReference type="InterPro" id="IPR022398">
    <property type="entry name" value="Peptidase_S8_His-AS"/>
</dbReference>